<evidence type="ECO:0000256" key="2">
    <source>
        <dbReference type="ARBA" id="ARBA00010973"/>
    </source>
</evidence>
<evidence type="ECO:0000256" key="5">
    <source>
        <dbReference type="ARBA" id="ARBA00032976"/>
    </source>
</evidence>
<dbReference type="GO" id="GO:0016787">
    <property type="term" value="F:hydrolase activity"/>
    <property type="evidence" value="ECO:0000318"/>
    <property type="project" value="GO_Central"/>
</dbReference>
<dbReference type="Pfam" id="PF01522">
    <property type="entry name" value="Polysacc_deac_1"/>
    <property type="match status" value="1"/>
</dbReference>
<evidence type="ECO:0000256" key="3">
    <source>
        <dbReference type="ARBA" id="ARBA00020071"/>
    </source>
</evidence>
<dbReference type="GO" id="GO:0005975">
    <property type="term" value="P:carbohydrate metabolic process"/>
    <property type="evidence" value="ECO:0007669"/>
    <property type="project" value="InterPro"/>
</dbReference>
<dbReference type="OrthoDB" id="2795102at2"/>
<dbReference type="InterPro" id="IPR011330">
    <property type="entry name" value="Glyco_hydro/deAcase_b/a-brl"/>
</dbReference>
<evidence type="ECO:0000256" key="1">
    <source>
        <dbReference type="ARBA" id="ARBA00003236"/>
    </source>
</evidence>
<dbReference type="InParanoid" id="Q89XR4"/>
<sequence>MRRSLRARSGRFTLGLTKCEACFRQRTNASLKGAGQTGNAVVWSALQGRVSNRLARHFRAAPHRLPAHAPMVSFTFDDAPDSAAGEGASLLEAHGGRGTYYIAGSLIGRPSDHWHGLSNDAIVRLHHAGHEIACHTFSHQSAVNLGEAAMTREIERNRSHLREIDSSIALENFAYPYGLASVWRKPQLARTFRSARGILPGVNRDVIDLQFLRASPLVDCEIDRAGVDRYFDEAVASGGWLIFYGHDVVNAPSPYGCTPHLMRHALEAAGKRDMPIVTVAEALRRIGA</sequence>
<dbReference type="InterPro" id="IPR051398">
    <property type="entry name" value="Polysacch_Deacetylase"/>
</dbReference>
<evidence type="ECO:0000259" key="6">
    <source>
        <dbReference type="PROSITE" id="PS51677"/>
    </source>
</evidence>
<dbReference type="HOGENOM" id="CLU_1109741_0_0_5"/>
<dbReference type="GO" id="GO:0016810">
    <property type="term" value="F:hydrolase activity, acting on carbon-nitrogen (but not peptide) bonds"/>
    <property type="evidence" value="ECO:0007669"/>
    <property type="project" value="InterPro"/>
</dbReference>
<dbReference type="PANTHER" id="PTHR34216">
    <property type="match status" value="1"/>
</dbReference>
<dbReference type="InterPro" id="IPR002509">
    <property type="entry name" value="NODB_dom"/>
</dbReference>
<dbReference type="PATRIC" id="fig|224911.5.peg.238"/>
<keyword evidence="8" id="KW-1185">Reference proteome</keyword>
<dbReference type="EnsemblBacteria" id="BAC45508">
    <property type="protein sequence ID" value="BAC45508"/>
    <property type="gene ID" value="BAC45508"/>
</dbReference>
<dbReference type="Proteomes" id="UP000002526">
    <property type="component" value="Chromosome"/>
</dbReference>
<dbReference type="CDD" id="cd10967">
    <property type="entry name" value="CE4_GLA_like_6s"/>
    <property type="match status" value="1"/>
</dbReference>
<name>Q89XR4_BRADU</name>
<dbReference type="PANTHER" id="PTHR34216:SF11">
    <property type="entry name" value="CHITOOLIGOSACCHARIDE DEACETYLASE"/>
    <property type="match status" value="1"/>
</dbReference>
<dbReference type="EMBL" id="BA000040">
    <property type="protein sequence ID" value="BAC45508.1"/>
    <property type="molecule type" value="Genomic_DNA"/>
</dbReference>
<comment type="function">
    <text evidence="1">Is involved in generating a small heat-stable compound (Nod), an acylated oligomer of N-acetylglucosamine, that stimulates mitosis in various plant protoplasts.</text>
</comment>
<dbReference type="KEGG" id="bja:bll0243"/>
<evidence type="ECO:0000313" key="8">
    <source>
        <dbReference type="Proteomes" id="UP000002526"/>
    </source>
</evidence>
<gene>
    <name evidence="7" type="ordered locus">bll0243</name>
</gene>
<keyword evidence="4" id="KW-0732">Signal</keyword>
<comment type="similarity">
    <text evidence="2">Belongs to the polysaccharide deacetylase family.</text>
</comment>
<dbReference type="Gene3D" id="3.20.20.370">
    <property type="entry name" value="Glycoside hydrolase/deacetylase"/>
    <property type="match status" value="1"/>
</dbReference>
<feature type="domain" description="NodB homology" evidence="6">
    <location>
        <begin position="70"/>
        <end position="288"/>
    </location>
</feature>
<reference evidence="8" key="1">
    <citation type="journal article" date="2002" name="DNA Res.">
        <title>Complete genomic sequence of nitrogen-fixing symbiotic bacterium Bradyrhizobium japonicum USDA110.</title>
        <authorList>
            <person name="Kaneko T."/>
            <person name="Nakamura Y."/>
            <person name="Sato S."/>
            <person name="Minamisawa K."/>
            <person name="Uchiumi T."/>
            <person name="Sasamoto S."/>
            <person name="Watanabe A."/>
            <person name="Idesawa K."/>
            <person name="Iriguchi M."/>
            <person name="Kawashima K."/>
            <person name="Kohara M."/>
            <person name="Matsumoto M."/>
            <person name="Shimpo S."/>
            <person name="Tsuruoka H."/>
            <person name="Wada T."/>
            <person name="Yamada M."/>
            <person name="Tabata S."/>
        </authorList>
    </citation>
    <scope>NUCLEOTIDE SEQUENCE [LARGE SCALE GENOMIC DNA]</scope>
    <source>
        <strain evidence="8">JCM 10833 / BCRC 13528 / IAM 13628 / NBRC 14792 / USDA 110</strain>
    </source>
</reference>
<proteinExistence type="inferred from homology"/>
<evidence type="ECO:0000313" key="7">
    <source>
        <dbReference type="EMBL" id="BAC45508.1"/>
    </source>
</evidence>
<evidence type="ECO:0000256" key="4">
    <source>
        <dbReference type="ARBA" id="ARBA00022729"/>
    </source>
</evidence>
<dbReference type="PhylomeDB" id="Q89XR4"/>
<protein>
    <recommendedName>
        <fullName evidence="3">Chitooligosaccharide deacetylase</fullName>
    </recommendedName>
    <alternativeName>
        <fullName evidence="5">Nodulation protein B</fullName>
    </alternativeName>
</protein>
<accession>Q89XR4</accession>
<organism evidence="7 8">
    <name type="scientific">Bradyrhizobium diazoefficiens (strain JCM 10833 / BCRC 13528 / IAM 13628 / NBRC 14792 / USDA 110)</name>
    <dbReference type="NCBI Taxonomy" id="224911"/>
    <lineage>
        <taxon>Bacteria</taxon>
        <taxon>Pseudomonadati</taxon>
        <taxon>Pseudomonadota</taxon>
        <taxon>Alphaproteobacteria</taxon>
        <taxon>Hyphomicrobiales</taxon>
        <taxon>Nitrobacteraceae</taxon>
        <taxon>Bradyrhizobium</taxon>
    </lineage>
</organism>
<dbReference type="eggNOG" id="COG0726">
    <property type="taxonomic scope" value="Bacteria"/>
</dbReference>
<dbReference type="STRING" id="224911.AAV28_40460"/>
<dbReference type="SUPFAM" id="SSF88713">
    <property type="entry name" value="Glycoside hydrolase/deacetylase"/>
    <property type="match status" value="1"/>
</dbReference>
<dbReference type="AlphaFoldDB" id="Q89XR4"/>
<dbReference type="PROSITE" id="PS51677">
    <property type="entry name" value="NODB"/>
    <property type="match status" value="1"/>
</dbReference>